<dbReference type="PANTHER" id="PTHR13468">
    <property type="entry name" value="DEK PROTEIN"/>
    <property type="match status" value="1"/>
</dbReference>
<evidence type="ECO:0000256" key="4">
    <source>
        <dbReference type="ARBA" id="ARBA00023125"/>
    </source>
</evidence>
<feature type="compositionally biased region" description="Low complexity" evidence="7">
    <location>
        <begin position="404"/>
        <end position="414"/>
    </location>
</feature>
<dbReference type="Pfam" id="PF08766">
    <property type="entry name" value="DEK_C"/>
    <property type="match status" value="1"/>
</dbReference>
<dbReference type="Gene3D" id="1.10.10.60">
    <property type="entry name" value="Homeodomain-like"/>
    <property type="match status" value="1"/>
</dbReference>
<feature type="domain" description="DEK-C" evidence="8">
    <location>
        <begin position="430"/>
        <end position="475"/>
    </location>
</feature>
<evidence type="ECO:0000256" key="2">
    <source>
        <dbReference type="ARBA" id="ARBA00022853"/>
    </source>
</evidence>
<feature type="compositionally biased region" description="Acidic residues" evidence="7">
    <location>
        <begin position="279"/>
        <end position="297"/>
    </location>
</feature>
<dbReference type="FunFam" id="1.10.10.60:FF:000220">
    <property type="entry name" value="DEK domain-containing chromatin associated protein"/>
    <property type="match status" value="1"/>
</dbReference>
<evidence type="ECO:0000259" key="8">
    <source>
        <dbReference type="PROSITE" id="PS51998"/>
    </source>
</evidence>
<dbReference type="EMBL" id="JACXVP010000003">
    <property type="protein sequence ID" value="KAG5617534.1"/>
    <property type="molecule type" value="Genomic_DNA"/>
</dbReference>
<keyword evidence="5" id="KW-0804">Transcription</keyword>
<dbReference type="AlphaFoldDB" id="A0A9J5ZYV7"/>
<evidence type="ECO:0000256" key="1">
    <source>
        <dbReference type="ARBA" id="ARBA00004604"/>
    </source>
</evidence>
<organism evidence="9 10">
    <name type="scientific">Solanum commersonii</name>
    <name type="common">Commerson's wild potato</name>
    <name type="synonym">Commerson's nightshade</name>
    <dbReference type="NCBI Taxonomy" id="4109"/>
    <lineage>
        <taxon>Eukaryota</taxon>
        <taxon>Viridiplantae</taxon>
        <taxon>Streptophyta</taxon>
        <taxon>Embryophyta</taxon>
        <taxon>Tracheophyta</taxon>
        <taxon>Spermatophyta</taxon>
        <taxon>Magnoliopsida</taxon>
        <taxon>eudicotyledons</taxon>
        <taxon>Gunneridae</taxon>
        <taxon>Pentapetalae</taxon>
        <taxon>asterids</taxon>
        <taxon>lamiids</taxon>
        <taxon>Solanales</taxon>
        <taxon>Solanaceae</taxon>
        <taxon>Solanoideae</taxon>
        <taxon>Solaneae</taxon>
        <taxon>Solanum</taxon>
    </lineage>
</organism>
<dbReference type="InterPro" id="IPR014876">
    <property type="entry name" value="DEK_C"/>
</dbReference>
<proteinExistence type="predicted"/>
<comment type="caution">
    <text evidence="9">The sequence shown here is derived from an EMBL/GenBank/DDBJ whole genome shotgun (WGS) entry which is preliminary data.</text>
</comment>
<feature type="compositionally biased region" description="Low complexity" evidence="7">
    <location>
        <begin position="351"/>
        <end position="378"/>
    </location>
</feature>
<dbReference type="GO" id="GO:0006325">
    <property type="term" value="P:chromatin organization"/>
    <property type="evidence" value="ECO:0007669"/>
    <property type="project" value="UniProtKB-KW"/>
</dbReference>
<dbReference type="GO" id="GO:2000779">
    <property type="term" value="P:regulation of double-strand break repair"/>
    <property type="evidence" value="ECO:0007669"/>
    <property type="project" value="TreeGrafter"/>
</dbReference>
<feature type="compositionally biased region" description="Basic and acidic residues" evidence="7">
    <location>
        <begin position="263"/>
        <end position="278"/>
    </location>
</feature>
<feature type="compositionally biased region" description="Basic and acidic residues" evidence="7">
    <location>
        <begin position="1"/>
        <end position="33"/>
    </location>
</feature>
<evidence type="ECO:0000313" key="9">
    <source>
        <dbReference type="EMBL" id="KAG5617534.1"/>
    </source>
</evidence>
<dbReference type="GO" id="GO:0003677">
    <property type="term" value="F:DNA binding"/>
    <property type="evidence" value="ECO:0007669"/>
    <property type="project" value="UniProtKB-KW"/>
</dbReference>
<evidence type="ECO:0000256" key="5">
    <source>
        <dbReference type="ARBA" id="ARBA00023163"/>
    </source>
</evidence>
<dbReference type="GO" id="GO:0042393">
    <property type="term" value="F:histone binding"/>
    <property type="evidence" value="ECO:0007669"/>
    <property type="project" value="TreeGrafter"/>
</dbReference>
<keyword evidence="2" id="KW-0156">Chromatin regulator</keyword>
<evidence type="ECO:0000256" key="6">
    <source>
        <dbReference type="ARBA" id="ARBA00023242"/>
    </source>
</evidence>
<reference evidence="9 10" key="1">
    <citation type="submission" date="2020-09" db="EMBL/GenBank/DDBJ databases">
        <title>De no assembly of potato wild relative species, Solanum commersonii.</title>
        <authorList>
            <person name="Cho K."/>
        </authorList>
    </citation>
    <scope>NUCLEOTIDE SEQUENCE [LARGE SCALE GENOMIC DNA]</scope>
    <source>
        <strain evidence="9">LZ3.2</strain>
        <tissue evidence="9">Leaf</tissue>
    </source>
</reference>
<dbReference type="SUPFAM" id="SSF109715">
    <property type="entry name" value="DEK C-terminal domain"/>
    <property type="match status" value="1"/>
</dbReference>
<accession>A0A9J5ZYV7</accession>
<evidence type="ECO:0000256" key="3">
    <source>
        <dbReference type="ARBA" id="ARBA00023015"/>
    </source>
</evidence>
<dbReference type="PROSITE" id="PS51998">
    <property type="entry name" value="DEK_C"/>
    <property type="match status" value="1"/>
</dbReference>
<feature type="compositionally biased region" description="Basic and acidic residues" evidence="7">
    <location>
        <begin position="379"/>
        <end position="403"/>
    </location>
</feature>
<feature type="compositionally biased region" description="Basic and acidic residues" evidence="7">
    <location>
        <begin position="86"/>
        <end position="101"/>
    </location>
</feature>
<keyword evidence="3" id="KW-0805">Transcription regulation</keyword>
<evidence type="ECO:0000313" key="10">
    <source>
        <dbReference type="Proteomes" id="UP000824120"/>
    </source>
</evidence>
<dbReference type="OrthoDB" id="370884at2759"/>
<keyword evidence="10" id="KW-1185">Reference proteome</keyword>
<keyword evidence="4" id="KW-0238">DNA-binding</keyword>
<sequence length="475" mass="52991">MASEKETLDDKKPEEVIEEQQAKDKEKEKKEESSIQGQEVEEVDEMQVDKKYAESEEEEKEKEKPVKKGKNRGESTEEPVTPITRPTRERKTVERYSESSDARGSTPKPLSIRNGSGTQLKDIPNVAYKLSKRKPDDNLQILHNILFGKKSKVHSLKKNIGQFSGFVWVENEEKERRKTKEKLDKCVKEKLLDFCDVLNIPVSRTSAKKDELTVKLLEFLESPYSTTDSLLAEKEQKGKKQKRKSSASKSAGSSDKSVKKHQKSEVGVKRKWSAKPEGEEADDEQPSDSGNDSENDDEAPKEGSDQEESGSEKEKPKKNKSNEKVNSKKSVKKDLGSKAAEKTKATEKGSSAKSLKSSSKSTPSSSVSKKGASAADSTSKAKNEKAEKKSKKEETESVKENSSSKKQSNKSTSKVSEKGKGKSVKKAKAEPSKEELHAVVSIILKKVNFNTATLSDIIRQLGSHFDLDLMHRKQR</sequence>
<keyword evidence="6" id="KW-0539">Nucleus</keyword>
<protein>
    <recommendedName>
        <fullName evidence="8">DEK-C domain-containing protein</fullName>
    </recommendedName>
</protein>
<dbReference type="PANTHER" id="PTHR13468:SF21">
    <property type="entry name" value="PROTEIN DEK-LIKE ISOFORM X1"/>
    <property type="match status" value="1"/>
</dbReference>
<gene>
    <name evidence="9" type="ORF">H5410_017358</name>
</gene>
<dbReference type="GO" id="GO:0005730">
    <property type="term" value="C:nucleolus"/>
    <property type="evidence" value="ECO:0007669"/>
    <property type="project" value="UniProtKB-SubCell"/>
</dbReference>
<evidence type="ECO:0000256" key="7">
    <source>
        <dbReference type="SAM" id="MobiDB-lite"/>
    </source>
</evidence>
<feature type="compositionally biased region" description="Basic and acidic residues" evidence="7">
    <location>
        <begin position="61"/>
        <end position="75"/>
    </location>
</feature>
<feature type="region of interest" description="Disordered" evidence="7">
    <location>
        <begin position="1"/>
        <end position="119"/>
    </location>
</feature>
<dbReference type="InterPro" id="IPR044198">
    <property type="entry name" value="DEK"/>
</dbReference>
<name>A0A9J5ZYV7_SOLCO</name>
<comment type="subcellular location">
    <subcellularLocation>
        <location evidence="1">Nucleus</location>
        <location evidence="1">Nucleolus</location>
    </subcellularLocation>
</comment>
<feature type="compositionally biased region" description="Basic and acidic residues" evidence="7">
    <location>
        <begin position="298"/>
        <end position="347"/>
    </location>
</feature>
<dbReference type="Proteomes" id="UP000824120">
    <property type="component" value="Chromosome 3"/>
</dbReference>
<feature type="region of interest" description="Disordered" evidence="7">
    <location>
        <begin position="230"/>
        <end position="434"/>
    </location>
</feature>